<evidence type="ECO:0000256" key="4">
    <source>
        <dbReference type="ARBA" id="ARBA00022676"/>
    </source>
</evidence>
<evidence type="ECO:0000313" key="15">
    <source>
        <dbReference type="EMBL" id="KAF7995481.1"/>
    </source>
</evidence>
<dbReference type="FunFam" id="3.40.50.11660:FF:000002">
    <property type="entry name" value="Alpha-(1,3)-fucosyltransferase"/>
    <property type="match status" value="1"/>
</dbReference>
<evidence type="ECO:0000256" key="3">
    <source>
        <dbReference type="ARBA" id="ARBA00008919"/>
    </source>
</evidence>
<dbReference type="Pfam" id="PF00852">
    <property type="entry name" value="Glyco_transf_10"/>
    <property type="match status" value="1"/>
</dbReference>
<dbReference type="SUPFAM" id="SSF53756">
    <property type="entry name" value="UDP-Glycosyltransferase/glycogen phosphorylase"/>
    <property type="match status" value="1"/>
</dbReference>
<comment type="pathway">
    <text evidence="2">Protein modification; protein glycosylation.</text>
</comment>
<evidence type="ECO:0000256" key="2">
    <source>
        <dbReference type="ARBA" id="ARBA00004922"/>
    </source>
</evidence>
<keyword evidence="6 12" id="KW-0812">Transmembrane</keyword>
<dbReference type="InterPro" id="IPR038577">
    <property type="entry name" value="GT10-like_C_sf"/>
</dbReference>
<evidence type="ECO:0000256" key="12">
    <source>
        <dbReference type="RuleBase" id="RU003832"/>
    </source>
</evidence>
<dbReference type="InterPro" id="IPR055270">
    <property type="entry name" value="Glyco_tran_10_C"/>
</dbReference>
<evidence type="ECO:0000256" key="6">
    <source>
        <dbReference type="ARBA" id="ARBA00022692"/>
    </source>
</evidence>
<keyword evidence="8" id="KW-1133">Transmembrane helix</keyword>
<evidence type="ECO:0000256" key="8">
    <source>
        <dbReference type="ARBA" id="ARBA00022989"/>
    </source>
</evidence>
<dbReference type="AlphaFoldDB" id="A0A834Y039"/>
<keyword evidence="9 12" id="KW-0333">Golgi apparatus</keyword>
<evidence type="ECO:0000256" key="9">
    <source>
        <dbReference type="ARBA" id="ARBA00023034"/>
    </source>
</evidence>
<dbReference type="PANTHER" id="PTHR48438:SF1">
    <property type="entry name" value="ALPHA-(1,3)-FUCOSYLTRANSFERASE C-RELATED"/>
    <property type="match status" value="1"/>
</dbReference>
<keyword evidence="16" id="KW-1185">Reference proteome</keyword>
<feature type="domain" description="Fucosyltransferase N-terminal" evidence="14">
    <location>
        <begin position="46"/>
        <end position="166"/>
    </location>
</feature>
<evidence type="ECO:0000259" key="14">
    <source>
        <dbReference type="Pfam" id="PF17039"/>
    </source>
</evidence>
<dbReference type="EMBL" id="JACMRX010000002">
    <property type="protein sequence ID" value="KAF7995481.1"/>
    <property type="molecule type" value="Genomic_DNA"/>
</dbReference>
<dbReference type="Pfam" id="PF17039">
    <property type="entry name" value="Glyco_tran_10_N"/>
    <property type="match status" value="1"/>
</dbReference>
<comment type="subcellular location">
    <subcellularLocation>
        <location evidence="1 12">Golgi apparatus</location>
        <location evidence="1 12">Golgi stack membrane</location>
        <topology evidence="1 12">Single-pass type II membrane protein</topology>
    </subcellularLocation>
</comment>
<name>A0A834Y039_APHGI</name>
<organism evidence="15 16">
    <name type="scientific">Aphidius gifuensis</name>
    <name type="common">Parasitoid wasp</name>
    <dbReference type="NCBI Taxonomy" id="684658"/>
    <lineage>
        <taxon>Eukaryota</taxon>
        <taxon>Metazoa</taxon>
        <taxon>Ecdysozoa</taxon>
        <taxon>Arthropoda</taxon>
        <taxon>Hexapoda</taxon>
        <taxon>Insecta</taxon>
        <taxon>Pterygota</taxon>
        <taxon>Neoptera</taxon>
        <taxon>Endopterygota</taxon>
        <taxon>Hymenoptera</taxon>
        <taxon>Apocrita</taxon>
        <taxon>Ichneumonoidea</taxon>
        <taxon>Braconidae</taxon>
        <taxon>Aphidiinae</taxon>
        <taxon>Aphidius</taxon>
    </lineage>
</organism>
<keyword evidence="4 12" id="KW-0328">Glycosyltransferase</keyword>
<evidence type="ECO:0000259" key="13">
    <source>
        <dbReference type="Pfam" id="PF00852"/>
    </source>
</evidence>
<evidence type="ECO:0000256" key="7">
    <source>
        <dbReference type="ARBA" id="ARBA00022968"/>
    </source>
</evidence>
<reference evidence="15 16" key="1">
    <citation type="submission" date="2020-08" db="EMBL/GenBank/DDBJ databases">
        <title>Aphidius gifuensis genome sequencing and assembly.</title>
        <authorList>
            <person name="Du Z."/>
        </authorList>
    </citation>
    <scope>NUCLEOTIDE SEQUENCE [LARGE SCALE GENOMIC DNA]</scope>
    <source>
        <strain evidence="15">YNYX2018</strain>
        <tissue evidence="15">Adults</tissue>
    </source>
</reference>
<dbReference type="OrthoDB" id="427096at2759"/>
<gene>
    <name evidence="15" type="ORF">HCN44_006588</name>
</gene>
<dbReference type="Proteomes" id="UP000639338">
    <property type="component" value="Unassembled WGS sequence"/>
</dbReference>
<dbReference type="UniPathway" id="UPA00378"/>
<protein>
    <recommendedName>
        <fullName evidence="12">Fucosyltransferase</fullName>
        <ecNumber evidence="12">2.4.1.-</ecNumber>
    </recommendedName>
</protein>
<proteinExistence type="inferred from homology"/>
<dbReference type="Gene3D" id="3.40.50.11660">
    <property type="entry name" value="Glycosyl transferase family 10, C-terminal domain"/>
    <property type="match status" value="1"/>
</dbReference>
<evidence type="ECO:0000256" key="11">
    <source>
        <dbReference type="ARBA" id="ARBA00023180"/>
    </source>
</evidence>
<sequence>MYFQILFIVIYYHRQEKIYNINKKNSVNKINQNNLIIYKKKPSNTNKPLILIWKYGKSLENRHINRFDNLKRYSPFDNCSVECDMTYDSSRIEQSDAVLFHLHKMTRLDAIEVSFLSKTKRRNNKQLWVFLTDESPLHTKIWPEYKNLFNWSMTYRSNSDVPVPYGRTIPKKYNPSMTNKSISKNINNKKKLVAIMGSNCSTKNSKRWLYVRNILNILSKLNDTNNQLNIIGNCLNGNKKLCPGHFKKDCKYLNDYKFYLSFENSNCDEYLTEKIYWNAYDKYSVPIIMGPTKENCRNLLPPYSYIHVNDFNTENDLINYIIYLNNNYDKYIEYHLWRYYYDVVNEHGYFGSSSKHYCHLCQAIISNDKTKTKVYNNIEEFLNKNQCVY</sequence>
<keyword evidence="5 12" id="KW-0808">Transferase</keyword>
<evidence type="ECO:0000256" key="1">
    <source>
        <dbReference type="ARBA" id="ARBA00004447"/>
    </source>
</evidence>
<evidence type="ECO:0000313" key="16">
    <source>
        <dbReference type="Proteomes" id="UP000639338"/>
    </source>
</evidence>
<evidence type="ECO:0000256" key="5">
    <source>
        <dbReference type="ARBA" id="ARBA00022679"/>
    </source>
</evidence>
<dbReference type="EC" id="2.4.1.-" evidence="12"/>
<feature type="domain" description="Fucosyltransferase C-terminal" evidence="13">
    <location>
        <begin position="187"/>
        <end position="380"/>
    </location>
</feature>
<keyword evidence="7" id="KW-0735">Signal-anchor</keyword>
<comment type="caution">
    <text evidence="15">The sequence shown here is derived from an EMBL/GenBank/DDBJ whole genome shotgun (WGS) entry which is preliminary data.</text>
</comment>
<evidence type="ECO:0000256" key="10">
    <source>
        <dbReference type="ARBA" id="ARBA00023136"/>
    </source>
</evidence>
<dbReference type="PANTHER" id="PTHR48438">
    <property type="entry name" value="ALPHA-(1,3)-FUCOSYLTRANSFERASE C-RELATED"/>
    <property type="match status" value="1"/>
</dbReference>
<dbReference type="InterPro" id="IPR001503">
    <property type="entry name" value="Glyco_trans_10"/>
</dbReference>
<keyword evidence="10" id="KW-0472">Membrane</keyword>
<dbReference type="GO" id="GO:0008417">
    <property type="term" value="F:fucosyltransferase activity"/>
    <property type="evidence" value="ECO:0007669"/>
    <property type="project" value="InterPro"/>
</dbReference>
<keyword evidence="11" id="KW-0325">Glycoprotein</keyword>
<dbReference type="GO" id="GO:0032580">
    <property type="term" value="C:Golgi cisterna membrane"/>
    <property type="evidence" value="ECO:0007669"/>
    <property type="project" value="UniProtKB-SubCell"/>
</dbReference>
<dbReference type="InterPro" id="IPR031481">
    <property type="entry name" value="Glyco_tran_10_N"/>
</dbReference>
<accession>A0A834Y039</accession>
<comment type="similarity">
    <text evidence="3 12">Belongs to the glycosyltransferase 10 family.</text>
</comment>